<evidence type="ECO:0000313" key="10">
    <source>
        <dbReference type="EMBL" id="MBM7038026.1"/>
    </source>
</evidence>
<evidence type="ECO:0000256" key="3">
    <source>
        <dbReference type="ARBA" id="ARBA00022475"/>
    </source>
</evidence>
<dbReference type="PANTHER" id="PTHR38779:SF2">
    <property type="entry name" value="TYPE II SECRETION SYSTEM PROTEIN I-RELATED"/>
    <property type="match status" value="1"/>
</dbReference>
<dbReference type="EMBL" id="JAFEUM010000007">
    <property type="protein sequence ID" value="MBM7038026.1"/>
    <property type="molecule type" value="Genomic_DNA"/>
</dbReference>
<keyword evidence="8 9" id="KW-0472">Membrane</keyword>
<protein>
    <submittedName>
        <fullName evidence="10">Type II secretion system protein</fullName>
    </submittedName>
</protein>
<accession>A0ABS2HQ74</accession>
<evidence type="ECO:0000256" key="7">
    <source>
        <dbReference type="ARBA" id="ARBA00022989"/>
    </source>
</evidence>
<keyword evidence="11" id="KW-1185">Reference proteome</keyword>
<keyword evidence="6 9" id="KW-0812">Transmembrane</keyword>
<dbReference type="PROSITE" id="PS00409">
    <property type="entry name" value="PROKAR_NTER_METHYL"/>
    <property type="match status" value="1"/>
</dbReference>
<evidence type="ECO:0000256" key="1">
    <source>
        <dbReference type="ARBA" id="ARBA00004377"/>
    </source>
</evidence>
<keyword evidence="4" id="KW-0488">Methylation</keyword>
<evidence type="ECO:0000256" key="8">
    <source>
        <dbReference type="ARBA" id="ARBA00023136"/>
    </source>
</evidence>
<feature type="transmembrane region" description="Helical" evidence="9">
    <location>
        <begin position="12"/>
        <end position="34"/>
    </location>
</feature>
<dbReference type="Proteomes" id="UP000809621">
    <property type="component" value="Unassembled WGS sequence"/>
</dbReference>
<comment type="caution">
    <text evidence="10">The sequence shown here is derived from an EMBL/GenBank/DDBJ whole genome shotgun (WGS) entry which is preliminary data.</text>
</comment>
<dbReference type="Pfam" id="PF07963">
    <property type="entry name" value="N_methyl"/>
    <property type="match status" value="1"/>
</dbReference>
<gene>
    <name evidence="10" type="ORF">JQC93_16650</name>
</gene>
<keyword evidence="5" id="KW-0997">Cell inner membrane</keyword>
<dbReference type="InterPro" id="IPR010052">
    <property type="entry name" value="T2SS_protein-GspI"/>
</dbReference>
<comment type="similarity">
    <text evidence="2">Belongs to the GSP I family.</text>
</comment>
<organism evidence="10 11">
    <name type="scientific">Vibrio ulleungensis</name>
    <dbReference type="NCBI Taxonomy" id="2807619"/>
    <lineage>
        <taxon>Bacteria</taxon>
        <taxon>Pseudomonadati</taxon>
        <taxon>Pseudomonadota</taxon>
        <taxon>Gammaproteobacteria</taxon>
        <taxon>Vibrionales</taxon>
        <taxon>Vibrionaceae</taxon>
        <taxon>Vibrio</taxon>
    </lineage>
</organism>
<evidence type="ECO:0000313" key="11">
    <source>
        <dbReference type="Proteomes" id="UP000809621"/>
    </source>
</evidence>
<evidence type="ECO:0000256" key="6">
    <source>
        <dbReference type="ARBA" id="ARBA00022692"/>
    </source>
</evidence>
<dbReference type="InterPro" id="IPR012902">
    <property type="entry name" value="N_methyl_site"/>
</dbReference>
<keyword evidence="3" id="KW-1003">Cell membrane</keyword>
<evidence type="ECO:0000256" key="4">
    <source>
        <dbReference type="ARBA" id="ARBA00022481"/>
    </source>
</evidence>
<evidence type="ECO:0000256" key="2">
    <source>
        <dbReference type="ARBA" id="ARBA00008358"/>
    </source>
</evidence>
<sequence>MIAKYAQKGFTLIESIVAIVVFAIAMVTLSSFLFPEIAQSGKPHYEVRASALAQSFMTEVLARGYADNSDTNGGLLRCGESGQPACTEPFGPDSSDEINNPKLYNDVDDYIGCWTTNAASESLCSDDPKALRDILGDSIVSAYPNFAVFVEVEYESIDGTEMKKVTVEVLNNTYGSVSMIGYRGNY</sequence>
<comment type="subcellular location">
    <subcellularLocation>
        <location evidence="1">Cell inner membrane</location>
        <topology evidence="1">Single-pass membrane protein</topology>
    </subcellularLocation>
</comment>
<proteinExistence type="inferred from homology"/>
<dbReference type="NCBIfam" id="TIGR02532">
    <property type="entry name" value="IV_pilin_GFxxxE"/>
    <property type="match status" value="1"/>
</dbReference>
<evidence type="ECO:0000256" key="9">
    <source>
        <dbReference type="SAM" id="Phobius"/>
    </source>
</evidence>
<keyword evidence="7 9" id="KW-1133">Transmembrane helix</keyword>
<evidence type="ECO:0000256" key="5">
    <source>
        <dbReference type="ARBA" id="ARBA00022519"/>
    </source>
</evidence>
<reference evidence="10 11" key="1">
    <citation type="submission" date="2021-02" db="EMBL/GenBank/DDBJ databases">
        <authorList>
            <person name="Park J.-S."/>
        </authorList>
    </citation>
    <scope>NUCLEOTIDE SEQUENCE [LARGE SCALE GENOMIC DNA]</scope>
    <source>
        <strain evidence="10 11">188UL20-2</strain>
    </source>
</reference>
<dbReference type="RefSeq" id="WP_205159508.1">
    <property type="nucleotide sequence ID" value="NZ_JAFEUM010000007.1"/>
</dbReference>
<dbReference type="PANTHER" id="PTHR38779">
    <property type="entry name" value="TYPE II SECRETION SYSTEM PROTEIN I-RELATED"/>
    <property type="match status" value="1"/>
</dbReference>
<name>A0ABS2HQ74_9VIBR</name>